<evidence type="ECO:0000256" key="1">
    <source>
        <dbReference type="ARBA" id="ARBA00022723"/>
    </source>
</evidence>
<evidence type="ECO:0000313" key="6">
    <source>
        <dbReference type="Proteomes" id="UP001179952"/>
    </source>
</evidence>
<evidence type="ECO:0000256" key="2">
    <source>
        <dbReference type="ARBA" id="ARBA00022737"/>
    </source>
</evidence>
<name>A0AAV9ACX6_ACOGR</name>
<accession>A0AAV9ACX6</accession>
<organism evidence="5 6">
    <name type="scientific">Acorus gramineus</name>
    <name type="common">Dwarf sweet flag</name>
    <dbReference type="NCBI Taxonomy" id="55184"/>
    <lineage>
        <taxon>Eukaryota</taxon>
        <taxon>Viridiplantae</taxon>
        <taxon>Streptophyta</taxon>
        <taxon>Embryophyta</taxon>
        <taxon>Tracheophyta</taxon>
        <taxon>Spermatophyta</taxon>
        <taxon>Magnoliopsida</taxon>
        <taxon>Liliopsida</taxon>
        <taxon>Acoraceae</taxon>
        <taxon>Acorus</taxon>
    </lineage>
</organism>
<feature type="domain" description="EF-hand" evidence="4">
    <location>
        <begin position="156"/>
        <end position="191"/>
    </location>
</feature>
<keyword evidence="2" id="KW-0677">Repeat</keyword>
<dbReference type="PROSITE" id="PS50222">
    <property type="entry name" value="EF_HAND_2"/>
    <property type="match status" value="4"/>
</dbReference>
<dbReference type="InterPro" id="IPR002048">
    <property type="entry name" value="EF_hand_dom"/>
</dbReference>
<dbReference type="AlphaFoldDB" id="A0AAV9ACX6"/>
<dbReference type="Gene3D" id="1.10.238.10">
    <property type="entry name" value="EF-hand"/>
    <property type="match status" value="2"/>
</dbReference>
<protein>
    <submittedName>
        <fullName evidence="5">Calcium-binding protein CML25</fullName>
    </submittedName>
</protein>
<dbReference type="EMBL" id="JAUJYN010000010">
    <property type="protein sequence ID" value="KAK1262183.1"/>
    <property type="molecule type" value="Genomic_DNA"/>
</dbReference>
<proteinExistence type="predicted"/>
<dbReference type="PRINTS" id="PR01697">
    <property type="entry name" value="PARVALBUMIN"/>
</dbReference>
<dbReference type="PANTHER" id="PTHR10891">
    <property type="entry name" value="EF-HAND CALCIUM-BINDING DOMAIN CONTAINING PROTEIN"/>
    <property type="match status" value="1"/>
</dbReference>
<dbReference type="Pfam" id="PF13499">
    <property type="entry name" value="EF-hand_7"/>
    <property type="match status" value="2"/>
</dbReference>
<dbReference type="FunFam" id="1.10.238.10:FF:000001">
    <property type="entry name" value="Calmodulin 1"/>
    <property type="match status" value="1"/>
</dbReference>
<evidence type="ECO:0000256" key="3">
    <source>
        <dbReference type="ARBA" id="ARBA00022837"/>
    </source>
</evidence>
<dbReference type="PROSITE" id="PS00018">
    <property type="entry name" value="EF_HAND_1"/>
    <property type="match status" value="3"/>
</dbReference>
<comment type="caution">
    <text evidence="5">The sequence shown here is derived from an EMBL/GenBank/DDBJ whole genome shotgun (WGS) entry which is preliminary data.</text>
</comment>
<evidence type="ECO:0000259" key="4">
    <source>
        <dbReference type="PROSITE" id="PS50222"/>
    </source>
</evidence>
<dbReference type="GO" id="GO:0005509">
    <property type="term" value="F:calcium ion binding"/>
    <property type="evidence" value="ECO:0007669"/>
    <property type="project" value="InterPro"/>
</dbReference>
<feature type="domain" description="EF-hand" evidence="4">
    <location>
        <begin position="83"/>
        <end position="118"/>
    </location>
</feature>
<keyword evidence="3" id="KW-0106">Calcium</keyword>
<reference evidence="5" key="1">
    <citation type="journal article" date="2023" name="Nat. Commun.">
        <title>Diploid and tetraploid genomes of Acorus and the evolution of monocots.</title>
        <authorList>
            <person name="Ma L."/>
            <person name="Liu K.W."/>
            <person name="Li Z."/>
            <person name="Hsiao Y.Y."/>
            <person name="Qi Y."/>
            <person name="Fu T."/>
            <person name="Tang G.D."/>
            <person name="Zhang D."/>
            <person name="Sun W.H."/>
            <person name="Liu D.K."/>
            <person name="Li Y."/>
            <person name="Chen G.Z."/>
            <person name="Liu X.D."/>
            <person name="Liao X.Y."/>
            <person name="Jiang Y.T."/>
            <person name="Yu X."/>
            <person name="Hao Y."/>
            <person name="Huang J."/>
            <person name="Zhao X.W."/>
            <person name="Ke S."/>
            <person name="Chen Y.Y."/>
            <person name="Wu W.L."/>
            <person name="Hsu J.L."/>
            <person name="Lin Y.F."/>
            <person name="Huang M.D."/>
            <person name="Li C.Y."/>
            <person name="Huang L."/>
            <person name="Wang Z.W."/>
            <person name="Zhao X."/>
            <person name="Zhong W.Y."/>
            <person name="Peng D.H."/>
            <person name="Ahmad S."/>
            <person name="Lan S."/>
            <person name="Zhang J.S."/>
            <person name="Tsai W.C."/>
            <person name="Van de Peer Y."/>
            <person name="Liu Z.J."/>
        </authorList>
    </citation>
    <scope>NUCLEOTIDE SEQUENCE</scope>
    <source>
        <strain evidence="5">SCP</strain>
    </source>
</reference>
<dbReference type="SUPFAM" id="SSF47473">
    <property type="entry name" value="EF-hand"/>
    <property type="match status" value="1"/>
</dbReference>
<reference evidence="5" key="2">
    <citation type="submission" date="2023-06" db="EMBL/GenBank/DDBJ databases">
        <authorList>
            <person name="Ma L."/>
            <person name="Liu K.-W."/>
            <person name="Li Z."/>
            <person name="Hsiao Y.-Y."/>
            <person name="Qi Y."/>
            <person name="Fu T."/>
            <person name="Tang G."/>
            <person name="Zhang D."/>
            <person name="Sun W.-H."/>
            <person name="Liu D.-K."/>
            <person name="Li Y."/>
            <person name="Chen G.-Z."/>
            <person name="Liu X.-D."/>
            <person name="Liao X.-Y."/>
            <person name="Jiang Y.-T."/>
            <person name="Yu X."/>
            <person name="Hao Y."/>
            <person name="Huang J."/>
            <person name="Zhao X.-W."/>
            <person name="Ke S."/>
            <person name="Chen Y.-Y."/>
            <person name="Wu W.-L."/>
            <person name="Hsu J.-L."/>
            <person name="Lin Y.-F."/>
            <person name="Huang M.-D."/>
            <person name="Li C.-Y."/>
            <person name="Huang L."/>
            <person name="Wang Z.-W."/>
            <person name="Zhao X."/>
            <person name="Zhong W.-Y."/>
            <person name="Peng D.-H."/>
            <person name="Ahmad S."/>
            <person name="Lan S."/>
            <person name="Zhang J.-S."/>
            <person name="Tsai W.-C."/>
            <person name="Van De Peer Y."/>
            <person name="Liu Z.-J."/>
        </authorList>
    </citation>
    <scope>NUCLEOTIDE SEQUENCE</scope>
    <source>
        <strain evidence="5">SCP</strain>
        <tissue evidence="5">Leaves</tissue>
    </source>
</reference>
<keyword evidence="1" id="KW-0479">Metal-binding</keyword>
<feature type="domain" description="EF-hand" evidence="4">
    <location>
        <begin position="121"/>
        <end position="155"/>
    </location>
</feature>
<feature type="domain" description="EF-hand" evidence="4">
    <location>
        <begin position="193"/>
        <end position="228"/>
    </location>
</feature>
<dbReference type="CDD" id="cd00051">
    <property type="entry name" value="EFh"/>
    <property type="match status" value="2"/>
</dbReference>
<gene>
    <name evidence="5" type="ORF">QJS04_geneDACA021166</name>
</gene>
<dbReference type="InterPro" id="IPR039647">
    <property type="entry name" value="EF_hand_pair_protein_CML-like"/>
</dbReference>
<evidence type="ECO:0000313" key="5">
    <source>
        <dbReference type="EMBL" id="KAK1262183.1"/>
    </source>
</evidence>
<keyword evidence="6" id="KW-1185">Reference proteome</keyword>
<sequence>MYIYTHNNSYTCNATPQPNNHFHLNFHHHLYISPLPSSLSHSRTMFSSQKLHSVSPSKWVKTLLRRVKTNSSPTKKDSFATMEVSNQLRQVFKHIDANGDGLISSLELKEVLHRLGQENSKAAVEAEGMMREVDCNGDGYIDIDEFMEVVVVEGEGDDQELREAFRVFDADENGYISAEELRRVLVGLGQGECGLRECARMIRGVDRDGDGRVDFEEFRSMMTSNTTRTRRLF</sequence>
<dbReference type="Proteomes" id="UP001179952">
    <property type="component" value="Unassembled WGS sequence"/>
</dbReference>
<dbReference type="InterPro" id="IPR011992">
    <property type="entry name" value="EF-hand-dom_pair"/>
</dbReference>
<dbReference type="SMART" id="SM00054">
    <property type="entry name" value="EFh"/>
    <property type="match status" value="4"/>
</dbReference>
<dbReference type="InterPro" id="IPR018247">
    <property type="entry name" value="EF_Hand_1_Ca_BS"/>
</dbReference>